<proteinExistence type="predicted"/>
<sequence>MKASAQTSWKKKNRFLWMPCFADIAYPSLKKKNAFSACDASLPSFPCPVVIPTAINIPPNANESGMELRLSPAYIQIK</sequence>
<keyword evidence="2" id="KW-1185">Reference proteome</keyword>
<comment type="caution">
    <text evidence="1">The sequence shown here is derived from an EMBL/GenBank/DDBJ whole genome shotgun (WGS) entry which is preliminary data.</text>
</comment>
<dbReference type="PATRIC" id="fig|1473.5.peg.4618"/>
<evidence type="ECO:0000313" key="1">
    <source>
        <dbReference type="EMBL" id="KNE21562.1"/>
    </source>
</evidence>
<evidence type="ECO:0000313" key="2">
    <source>
        <dbReference type="Proteomes" id="UP000036780"/>
    </source>
</evidence>
<protein>
    <submittedName>
        <fullName evidence="1">Uncharacterized protein</fullName>
    </submittedName>
</protein>
<dbReference type="EMBL" id="LGTO01000005">
    <property type="protein sequence ID" value="KNE21562.1"/>
    <property type="molecule type" value="Genomic_DNA"/>
</dbReference>
<dbReference type="Proteomes" id="UP000036780">
    <property type="component" value="Unassembled WGS sequence"/>
</dbReference>
<organism evidence="1 2">
    <name type="scientific">Virgibacillus pantothenticus</name>
    <dbReference type="NCBI Taxonomy" id="1473"/>
    <lineage>
        <taxon>Bacteria</taxon>
        <taxon>Bacillati</taxon>
        <taxon>Bacillota</taxon>
        <taxon>Bacilli</taxon>
        <taxon>Bacillales</taxon>
        <taxon>Bacillaceae</taxon>
        <taxon>Virgibacillus</taxon>
    </lineage>
</organism>
<dbReference type="AlphaFoldDB" id="A0A0L0QSQ9"/>
<gene>
    <name evidence="1" type="ORF">AFK71_07880</name>
</gene>
<reference evidence="2" key="1">
    <citation type="submission" date="2015-07" db="EMBL/GenBank/DDBJ databases">
        <title>Fjat-10053 dsm26.</title>
        <authorList>
            <person name="Liu B."/>
            <person name="Wang J."/>
            <person name="Zhu Y."/>
            <person name="Liu G."/>
            <person name="Chen Q."/>
            <person name="Chen Z."/>
            <person name="Lan J."/>
            <person name="Che J."/>
            <person name="Ge C."/>
            <person name="Shi H."/>
            <person name="Pan Z."/>
            <person name="Liu X."/>
        </authorList>
    </citation>
    <scope>NUCLEOTIDE SEQUENCE [LARGE SCALE GENOMIC DNA]</scope>
    <source>
        <strain evidence="2">DSM 26</strain>
    </source>
</reference>
<accession>A0A0L0QSQ9</accession>
<name>A0A0L0QSQ9_VIRPA</name>